<keyword evidence="1" id="KW-0472">Membrane</keyword>
<accession>A0A1D9G9X5</accession>
<keyword evidence="1" id="KW-0812">Transmembrane</keyword>
<dbReference type="Proteomes" id="UP000176944">
    <property type="component" value="Chromosome"/>
</dbReference>
<keyword evidence="1" id="KW-1133">Transmembrane helix</keyword>
<evidence type="ECO:0000313" key="2">
    <source>
        <dbReference type="EMBL" id="AOY84413.2"/>
    </source>
</evidence>
<reference evidence="2" key="2">
    <citation type="submission" date="2022-10" db="EMBL/GenBank/DDBJ databases">
        <authorList>
            <person name="Ngo T.-E."/>
        </authorList>
    </citation>
    <scope>NUCLEOTIDE SEQUENCE</scope>
    <source>
        <strain evidence="2">JHB</strain>
    </source>
</reference>
<feature type="transmembrane region" description="Helical" evidence="1">
    <location>
        <begin position="91"/>
        <end position="110"/>
    </location>
</feature>
<dbReference type="AlphaFoldDB" id="A0A1D9G9X5"/>
<evidence type="ECO:0000256" key="1">
    <source>
        <dbReference type="SAM" id="Phobius"/>
    </source>
</evidence>
<organism evidence="2">
    <name type="scientific">Moorena producens (strain JHB)</name>
    <dbReference type="NCBI Taxonomy" id="1454205"/>
    <lineage>
        <taxon>Bacteria</taxon>
        <taxon>Bacillati</taxon>
        <taxon>Cyanobacteriota</taxon>
        <taxon>Cyanophyceae</taxon>
        <taxon>Coleofasciculales</taxon>
        <taxon>Coleofasciculaceae</taxon>
        <taxon>Moorena</taxon>
    </lineage>
</organism>
<name>A0A1D9G9X5_MOOP1</name>
<gene>
    <name evidence="2" type="ORF">BJP36_35290</name>
</gene>
<reference evidence="2" key="1">
    <citation type="journal article" date="2017" name="Proc. Natl. Acad. Sci. U.S.A.">
        <title>Comparative genomics uncovers the prolific and distinctive metabolic potential of the cyanobacterial genus Moorea.</title>
        <authorList>
            <person name="Leao T."/>
            <person name="Castelao G."/>
            <person name="Korobeynikov A."/>
            <person name="Monroe E.A."/>
            <person name="Podell S."/>
            <person name="Glukhov E."/>
            <person name="Allen E.E."/>
            <person name="Gerwick W.H."/>
            <person name="Gerwick L."/>
        </authorList>
    </citation>
    <scope>NUCLEOTIDE SEQUENCE</scope>
    <source>
        <strain evidence="2">JHB</strain>
    </source>
</reference>
<dbReference type="EMBL" id="CP017708">
    <property type="protein sequence ID" value="AOY84413.2"/>
    <property type="molecule type" value="Genomic_DNA"/>
</dbReference>
<proteinExistence type="predicted"/>
<sequence length="111" mass="12457">MKLQGELIGRGDAGYKFGSDLKLQDRSGMIYRRYASRFGPIGNFLFGSSKVQNLIGSQVNVVGWFRRGIAPWLDLIHLENNNTTVNSYHRFWSLTVAVGAIILGFGLFFVL</sequence>
<protein>
    <submittedName>
        <fullName evidence="2">Uncharacterized protein</fullName>
    </submittedName>
</protein>